<organism evidence="3 4">
    <name type="scientific">Actinomadura algeriensis</name>
    <dbReference type="NCBI Taxonomy" id="1679523"/>
    <lineage>
        <taxon>Bacteria</taxon>
        <taxon>Bacillati</taxon>
        <taxon>Actinomycetota</taxon>
        <taxon>Actinomycetes</taxon>
        <taxon>Streptosporangiales</taxon>
        <taxon>Thermomonosporaceae</taxon>
        <taxon>Actinomadura</taxon>
    </lineage>
</organism>
<feature type="compositionally biased region" description="Low complexity" evidence="1">
    <location>
        <begin position="131"/>
        <end position="143"/>
    </location>
</feature>
<gene>
    <name evidence="3" type="ORF">H4W34_003309</name>
</gene>
<sequence>MIRNSRRVVTLAVAGAVAIAPVISGCGAGMTPQSAAPTRLTDGVNAQLPAEGAAQISLRNMFILGPEPGAPVPTGTSLALYGLLINQVEGEGDTLVSVSSPLFSGARIEGGSLALPAAEPDGEGGVTKLLGQGAPTPGTTRQPGGPGDASETPTPAVTGPGSTASPTGTPTEENTAEPPATPQPTGATHPLVVLEGLKQQLLAGAPVPIRLQFKNAGAIELRVPLVTHQEEYATYPLVSPAQPAQPGTTSPTPENGQSPDGAESPGTESPAGTESPGGTEQSPGAPESPATGEGAASGH</sequence>
<accession>A0ABR9JSZ4</accession>
<feature type="compositionally biased region" description="Low complexity" evidence="1">
    <location>
        <begin position="158"/>
        <end position="171"/>
    </location>
</feature>
<dbReference type="PROSITE" id="PS51257">
    <property type="entry name" value="PROKAR_LIPOPROTEIN"/>
    <property type="match status" value="1"/>
</dbReference>
<protein>
    <submittedName>
        <fullName evidence="3">Copper(I)-binding protein</fullName>
    </submittedName>
</protein>
<feature type="compositionally biased region" description="Polar residues" evidence="1">
    <location>
        <begin position="245"/>
        <end position="258"/>
    </location>
</feature>
<dbReference type="InterPro" id="IPR036182">
    <property type="entry name" value="PCuAC_sf"/>
</dbReference>
<dbReference type="EMBL" id="JADBDZ010000001">
    <property type="protein sequence ID" value="MBE1533476.1"/>
    <property type="molecule type" value="Genomic_DNA"/>
</dbReference>
<dbReference type="Proteomes" id="UP000627838">
    <property type="component" value="Unassembled WGS sequence"/>
</dbReference>
<evidence type="ECO:0000256" key="2">
    <source>
        <dbReference type="SAM" id="SignalP"/>
    </source>
</evidence>
<dbReference type="RefSeq" id="WP_192760028.1">
    <property type="nucleotide sequence ID" value="NZ_JADBDZ010000001.1"/>
</dbReference>
<comment type="caution">
    <text evidence="3">The sequence shown here is derived from an EMBL/GenBank/DDBJ whole genome shotgun (WGS) entry which is preliminary data.</text>
</comment>
<keyword evidence="4" id="KW-1185">Reference proteome</keyword>
<evidence type="ECO:0000313" key="3">
    <source>
        <dbReference type="EMBL" id="MBE1533476.1"/>
    </source>
</evidence>
<dbReference type="Gene3D" id="2.60.40.1890">
    <property type="entry name" value="PCu(A)C copper chaperone"/>
    <property type="match status" value="1"/>
</dbReference>
<evidence type="ECO:0000256" key="1">
    <source>
        <dbReference type="SAM" id="MobiDB-lite"/>
    </source>
</evidence>
<proteinExistence type="predicted"/>
<reference evidence="3 4" key="1">
    <citation type="submission" date="2020-10" db="EMBL/GenBank/DDBJ databases">
        <title>Sequencing the genomes of 1000 actinobacteria strains.</title>
        <authorList>
            <person name="Klenk H.-P."/>
        </authorList>
    </citation>
    <scope>NUCLEOTIDE SEQUENCE [LARGE SCALE GENOMIC DNA]</scope>
    <source>
        <strain evidence="3 4">DSM 46744</strain>
    </source>
</reference>
<feature type="region of interest" description="Disordered" evidence="1">
    <location>
        <begin position="239"/>
        <end position="299"/>
    </location>
</feature>
<name>A0ABR9JSZ4_9ACTN</name>
<feature type="signal peptide" evidence="2">
    <location>
        <begin position="1"/>
        <end position="28"/>
    </location>
</feature>
<feature type="compositionally biased region" description="Polar residues" evidence="1">
    <location>
        <begin position="266"/>
        <end position="282"/>
    </location>
</feature>
<feature type="region of interest" description="Disordered" evidence="1">
    <location>
        <begin position="114"/>
        <end position="188"/>
    </location>
</feature>
<feature type="chain" id="PRO_5047170645" evidence="2">
    <location>
        <begin position="29"/>
        <end position="299"/>
    </location>
</feature>
<keyword evidence="2" id="KW-0732">Signal</keyword>
<evidence type="ECO:0000313" key="4">
    <source>
        <dbReference type="Proteomes" id="UP000627838"/>
    </source>
</evidence>